<protein>
    <recommendedName>
        <fullName evidence="6 11">Adenine phosphoribosyltransferase</fullName>
        <shortName evidence="11">APRT</shortName>
        <ecNumber evidence="6 11">2.4.2.7</ecNumber>
    </recommendedName>
</protein>
<dbReference type="PANTHER" id="PTHR32315">
    <property type="entry name" value="ADENINE PHOSPHORIBOSYLTRANSFERASE"/>
    <property type="match status" value="1"/>
</dbReference>
<dbReference type="GO" id="GO:0006168">
    <property type="term" value="P:adenine salvage"/>
    <property type="evidence" value="ECO:0007669"/>
    <property type="project" value="InterPro"/>
</dbReference>
<evidence type="ECO:0000256" key="2">
    <source>
        <dbReference type="ARBA" id="ARBA00003968"/>
    </source>
</evidence>
<dbReference type="InterPro" id="IPR050054">
    <property type="entry name" value="UPRTase/APRTase"/>
</dbReference>
<keyword evidence="7 11" id="KW-0963">Cytoplasm</keyword>
<feature type="domain" description="Phosphoribosyltransferase" evidence="12">
    <location>
        <begin position="48"/>
        <end position="163"/>
    </location>
</feature>
<dbReference type="NCBIfam" id="NF002636">
    <property type="entry name" value="PRK02304.1-5"/>
    <property type="match status" value="1"/>
</dbReference>
<dbReference type="Gene3D" id="3.40.50.2020">
    <property type="match status" value="1"/>
</dbReference>
<dbReference type="GeneID" id="42781605"/>
<accession>A0AAP4BPV4</accession>
<dbReference type="EMBL" id="JASNVH010000009">
    <property type="protein sequence ID" value="MDK4307173.1"/>
    <property type="molecule type" value="Genomic_DNA"/>
</dbReference>
<comment type="pathway">
    <text evidence="4 11">Purine metabolism; AMP biosynthesis via salvage pathway; AMP from adenine: step 1/1.</text>
</comment>
<evidence type="ECO:0000256" key="4">
    <source>
        <dbReference type="ARBA" id="ARBA00004659"/>
    </source>
</evidence>
<comment type="subunit">
    <text evidence="11">Homodimer.</text>
</comment>
<proteinExistence type="inferred from homology"/>
<evidence type="ECO:0000256" key="9">
    <source>
        <dbReference type="ARBA" id="ARBA00022679"/>
    </source>
</evidence>
<dbReference type="PANTHER" id="PTHR32315:SF3">
    <property type="entry name" value="ADENINE PHOSPHORIBOSYLTRANSFERASE"/>
    <property type="match status" value="1"/>
</dbReference>
<keyword evidence="10 11" id="KW-0660">Purine salvage</keyword>
<reference evidence="13" key="1">
    <citation type="submission" date="2023-05" db="EMBL/GenBank/DDBJ databases">
        <title>Metabolic capabilities are highly conserved among human nasal-associated Corynebacterium species in pangenomic analyses.</title>
        <authorList>
            <person name="Tran T.H."/>
            <person name="Roberts A.Q."/>
            <person name="Escapa I.F."/>
            <person name="Gao W."/>
            <person name="Conlan S."/>
            <person name="Kong H."/>
            <person name="Segre J.A."/>
            <person name="Kelly M.S."/>
            <person name="Lemon K.P."/>
        </authorList>
    </citation>
    <scope>NUCLEOTIDE SEQUENCE</scope>
    <source>
        <strain evidence="13">KPL2773</strain>
    </source>
</reference>
<dbReference type="GO" id="GO:0002055">
    <property type="term" value="F:adenine binding"/>
    <property type="evidence" value="ECO:0007669"/>
    <property type="project" value="TreeGrafter"/>
</dbReference>
<comment type="subcellular location">
    <subcellularLocation>
        <location evidence="3 11">Cytoplasm</location>
    </subcellularLocation>
</comment>
<evidence type="ECO:0000256" key="8">
    <source>
        <dbReference type="ARBA" id="ARBA00022676"/>
    </source>
</evidence>
<gene>
    <name evidence="11" type="primary">apt</name>
    <name evidence="13" type="ORF">QPX42_06430</name>
</gene>
<dbReference type="Proteomes" id="UP001224412">
    <property type="component" value="Unassembled WGS sequence"/>
</dbReference>
<dbReference type="AlphaFoldDB" id="A0AAP4BPV4"/>
<sequence>MTEFTRTNTLVGAQNVLEKKIRRVHDFPQPGIVFEDLTPVLADPESFAQLVDAVAEQCQAAGAEIIGGLDARGFLLGSAVAYKLGLGILAIRKQGKLPPPVHSQEYSLEYGEAALEVPANGIELSDKNVALVDDILATGGTLGAAAKLLATCGANVVANVVILEIPGLGGREQLGGDNLVVIYPNRGR</sequence>
<evidence type="ECO:0000256" key="7">
    <source>
        <dbReference type="ARBA" id="ARBA00022490"/>
    </source>
</evidence>
<dbReference type="InterPro" id="IPR005764">
    <property type="entry name" value="Ade_phspho_trans"/>
</dbReference>
<dbReference type="EC" id="2.4.2.7" evidence="6 11"/>
<dbReference type="GO" id="GO:0003999">
    <property type="term" value="F:adenine phosphoribosyltransferase activity"/>
    <property type="evidence" value="ECO:0007669"/>
    <property type="project" value="UniProtKB-UniRule"/>
</dbReference>
<dbReference type="Pfam" id="PF00156">
    <property type="entry name" value="Pribosyltran"/>
    <property type="match status" value="1"/>
</dbReference>
<evidence type="ECO:0000256" key="1">
    <source>
        <dbReference type="ARBA" id="ARBA00000868"/>
    </source>
</evidence>
<comment type="function">
    <text evidence="2 11">Catalyzes a salvage reaction resulting in the formation of AMP, that is energically less costly than de novo synthesis.</text>
</comment>
<dbReference type="FunFam" id="3.40.50.2020:FF:000021">
    <property type="entry name" value="Adenine phosphoribosyltransferase"/>
    <property type="match status" value="1"/>
</dbReference>
<evidence type="ECO:0000313" key="14">
    <source>
        <dbReference type="Proteomes" id="UP001224412"/>
    </source>
</evidence>
<dbReference type="GO" id="GO:0005737">
    <property type="term" value="C:cytoplasm"/>
    <property type="evidence" value="ECO:0007669"/>
    <property type="project" value="UniProtKB-SubCell"/>
</dbReference>
<comment type="caution">
    <text evidence="13">The sequence shown here is derived from an EMBL/GenBank/DDBJ whole genome shotgun (WGS) entry which is preliminary data.</text>
</comment>
<dbReference type="RefSeq" id="WP_021352558.1">
    <property type="nucleotide sequence ID" value="NZ_JAKRDN010000004.1"/>
</dbReference>
<comment type="similarity">
    <text evidence="5 11">Belongs to the purine/pyrimidine phosphoribosyltransferase family.</text>
</comment>
<evidence type="ECO:0000256" key="10">
    <source>
        <dbReference type="ARBA" id="ARBA00022726"/>
    </source>
</evidence>
<name>A0AAP4BPV4_9CORY</name>
<dbReference type="GO" id="GO:0044209">
    <property type="term" value="P:AMP salvage"/>
    <property type="evidence" value="ECO:0007669"/>
    <property type="project" value="UniProtKB-UniRule"/>
</dbReference>
<evidence type="ECO:0000256" key="6">
    <source>
        <dbReference type="ARBA" id="ARBA00011893"/>
    </source>
</evidence>
<evidence type="ECO:0000256" key="5">
    <source>
        <dbReference type="ARBA" id="ARBA00008391"/>
    </source>
</evidence>
<dbReference type="GO" id="GO:0016208">
    <property type="term" value="F:AMP binding"/>
    <property type="evidence" value="ECO:0007669"/>
    <property type="project" value="TreeGrafter"/>
</dbReference>
<dbReference type="GO" id="GO:0006166">
    <property type="term" value="P:purine ribonucleoside salvage"/>
    <property type="evidence" value="ECO:0007669"/>
    <property type="project" value="UniProtKB-KW"/>
</dbReference>
<evidence type="ECO:0000256" key="11">
    <source>
        <dbReference type="HAMAP-Rule" id="MF_00004"/>
    </source>
</evidence>
<dbReference type="NCBIfam" id="NF002634">
    <property type="entry name" value="PRK02304.1-3"/>
    <property type="match status" value="1"/>
</dbReference>
<organism evidence="13 14">
    <name type="scientific">Corynebacterium pseudodiphtheriticum</name>
    <dbReference type="NCBI Taxonomy" id="37637"/>
    <lineage>
        <taxon>Bacteria</taxon>
        <taxon>Bacillati</taxon>
        <taxon>Actinomycetota</taxon>
        <taxon>Actinomycetes</taxon>
        <taxon>Mycobacteriales</taxon>
        <taxon>Corynebacteriaceae</taxon>
        <taxon>Corynebacterium</taxon>
    </lineage>
</organism>
<comment type="catalytic activity">
    <reaction evidence="1 11">
        <text>AMP + diphosphate = 5-phospho-alpha-D-ribose 1-diphosphate + adenine</text>
        <dbReference type="Rhea" id="RHEA:16609"/>
        <dbReference type="ChEBI" id="CHEBI:16708"/>
        <dbReference type="ChEBI" id="CHEBI:33019"/>
        <dbReference type="ChEBI" id="CHEBI:58017"/>
        <dbReference type="ChEBI" id="CHEBI:456215"/>
        <dbReference type="EC" id="2.4.2.7"/>
    </reaction>
</comment>
<evidence type="ECO:0000313" key="13">
    <source>
        <dbReference type="EMBL" id="MDK4307173.1"/>
    </source>
</evidence>
<evidence type="ECO:0000256" key="3">
    <source>
        <dbReference type="ARBA" id="ARBA00004496"/>
    </source>
</evidence>
<keyword evidence="8 11" id="KW-0328">Glycosyltransferase</keyword>
<dbReference type="InterPro" id="IPR000836">
    <property type="entry name" value="PRTase_dom"/>
</dbReference>
<evidence type="ECO:0000259" key="12">
    <source>
        <dbReference type="Pfam" id="PF00156"/>
    </source>
</evidence>
<dbReference type="HAMAP" id="MF_00004">
    <property type="entry name" value="Aden_phosphoribosyltr"/>
    <property type="match status" value="1"/>
</dbReference>
<dbReference type="InterPro" id="IPR029057">
    <property type="entry name" value="PRTase-like"/>
</dbReference>
<keyword evidence="9 11" id="KW-0808">Transferase</keyword>
<dbReference type="CDD" id="cd06223">
    <property type="entry name" value="PRTases_typeI"/>
    <property type="match status" value="1"/>
</dbReference>
<dbReference type="SUPFAM" id="SSF53271">
    <property type="entry name" value="PRTase-like"/>
    <property type="match status" value="1"/>
</dbReference>